<name>A0AA41U4P9_9ACTN</name>
<dbReference type="SUPFAM" id="SSF53474">
    <property type="entry name" value="alpha/beta-Hydrolases"/>
    <property type="match status" value="1"/>
</dbReference>
<feature type="region of interest" description="Disordered" evidence="1">
    <location>
        <begin position="454"/>
        <end position="482"/>
    </location>
</feature>
<dbReference type="GO" id="GO:0016747">
    <property type="term" value="F:acyltransferase activity, transferring groups other than amino-acyl groups"/>
    <property type="evidence" value="ECO:0007669"/>
    <property type="project" value="TreeGrafter"/>
</dbReference>
<dbReference type="InterPro" id="IPR050583">
    <property type="entry name" value="Mycobacterial_A85_antigen"/>
</dbReference>
<dbReference type="AlphaFoldDB" id="A0AA41U4P9"/>
<feature type="compositionally biased region" description="Low complexity" evidence="1">
    <location>
        <begin position="160"/>
        <end position="185"/>
    </location>
</feature>
<feature type="compositionally biased region" description="Low complexity" evidence="1">
    <location>
        <begin position="48"/>
        <end position="59"/>
    </location>
</feature>
<feature type="region of interest" description="Disordered" evidence="1">
    <location>
        <begin position="30"/>
        <end position="59"/>
    </location>
</feature>
<evidence type="ECO:0000313" key="3">
    <source>
        <dbReference type="EMBL" id="MCF2529244.1"/>
    </source>
</evidence>
<keyword evidence="2" id="KW-1133">Transmembrane helix</keyword>
<dbReference type="Proteomes" id="UP001165378">
    <property type="component" value="Unassembled WGS sequence"/>
</dbReference>
<keyword evidence="2" id="KW-0812">Transmembrane</keyword>
<dbReference type="InterPro" id="IPR000801">
    <property type="entry name" value="Esterase-like"/>
</dbReference>
<gene>
    <name evidence="3" type="ORF">LZ495_18770</name>
</gene>
<evidence type="ECO:0000256" key="2">
    <source>
        <dbReference type="SAM" id="Phobius"/>
    </source>
</evidence>
<sequence length="482" mass="48935">MTRKALKGLLIAVTLGLAVALVLRARRGAPGEPAAVPADPPAGPPADVPVHTSAAAPAPAARAPRPVAAVVPAPAPAPVPARVARPAVAERPAVPPAADIVEIDPDQLPSVAEARPEPVRATRARRPQLVVGGVALAFVVVASAVGAMAYDSVKSDGDDTGPAAATGSSSPSGLPSGGPSTSLGPMQPLKFESLGVRSGGSLNQVTLPGRRSGVTADVWVWLPPQYQRDDFRNKRFPVLVVHSAYPGTGENSMLADKTTLLAKLAQGITAGTLPPFVLVAPELTPYPESEVRALPKPETLDTECSDIPGRAKMATFHNEDVREAVAATYRVAAERSAWGVLGEGAGGLCAVKYALQFPQYYAAAASIGGATALKSPLWVGSADVREAQQPAKLVGARPDVRLFLSNAANDNAGKQASAALKTAAKAPTVVETATASGDTAKQLPAALVFLGRNVTDAPPGGPPASSTRPATATATATRNTGA</sequence>
<dbReference type="InterPro" id="IPR029058">
    <property type="entry name" value="AB_hydrolase_fold"/>
</dbReference>
<dbReference type="Pfam" id="PF00756">
    <property type="entry name" value="Esterase"/>
    <property type="match status" value="1"/>
</dbReference>
<dbReference type="RefSeq" id="WP_235053459.1">
    <property type="nucleotide sequence ID" value="NZ_JAKFHA010000010.1"/>
</dbReference>
<dbReference type="EMBL" id="JAKFHA010000010">
    <property type="protein sequence ID" value="MCF2529244.1"/>
    <property type="molecule type" value="Genomic_DNA"/>
</dbReference>
<evidence type="ECO:0000256" key="1">
    <source>
        <dbReference type="SAM" id="MobiDB-lite"/>
    </source>
</evidence>
<evidence type="ECO:0000313" key="4">
    <source>
        <dbReference type="Proteomes" id="UP001165378"/>
    </source>
</evidence>
<keyword evidence="4" id="KW-1185">Reference proteome</keyword>
<protein>
    <recommendedName>
        <fullName evidence="5">Esterase</fullName>
    </recommendedName>
</protein>
<feature type="compositionally biased region" description="Pro residues" evidence="1">
    <location>
        <begin position="38"/>
        <end position="47"/>
    </location>
</feature>
<feature type="compositionally biased region" description="Low complexity" evidence="1">
    <location>
        <begin position="463"/>
        <end position="482"/>
    </location>
</feature>
<evidence type="ECO:0008006" key="5">
    <source>
        <dbReference type="Google" id="ProtNLM"/>
    </source>
</evidence>
<dbReference type="PANTHER" id="PTHR48098:SF1">
    <property type="entry name" value="DIACYLGLYCEROL ACYLTRANSFERASE_MYCOLYLTRANSFERASE AG85A"/>
    <property type="match status" value="1"/>
</dbReference>
<keyword evidence="2" id="KW-0472">Membrane</keyword>
<organism evidence="3 4">
    <name type="scientific">Yinghuangia soli</name>
    <dbReference type="NCBI Taxonomy" id="2908204"/>
    <lineage>
        <taxon>Bacteria</taxon>
        <taxon>Bacillati</taxon>
        <taxon>Actinomycetota</taxon>
        <taxon>Actinomycetes</taxon>
        <taxon>Kitasatosporales</taxon>
        <taxon>Streptomycetaceae</taxon>
        <taxon>Yinghuangia</taxon>
    </lineage>
</organism>
<feature type="region of interest" description="Disordered" evidence="1">
    <location>
        <begin position="154"/>
        <end position="188"/>
    </location>
</feature>
<dbReference type="Gene3D" id="3.40.50.1820">
    <property type="entry name" value="alpha/beta hydrolase"/>
    <property type="match status" value="1"/>
</dbReference>
<reference evidence="3" key="1">
    <citation type="submission" date="2022-01" db="EMBL/GenBank/DDBJ databases">
        <title>Genome-Based Taxonomic Classification of the Phylum Actinobacteria.</title>
        <authorList>
            <person name="Gao Y."/>
        </authorList>
    </citation>
    <scope>NUCLEOTIDE SEQUENCE</scope>
    <source>
        <strain evidence="3">KLBMP 8922</strain>
    </source>
</reference>
<accession>A0AA41U4P9</accession>
<proteinExistence type="predicted"/>
<comment type="caution">
    <text evidence="3">The sequence shown here is derived from an EMBL/GenBank/DDBJ whole genome shotgun (WGS) entry which is preliminary data.</text>
</comment>
<dbReference type="PANTHER" id="PTHR48098">
    <property type="entry name" value="ENTEROCHELIN ESTERASE-RELATED"/>
    <property type="match status" value="1"/>
</dbReference>
<feature type="transmembrane region" description="Helical" evidence="2">
    <location>
        <begin position="129"/>
        <end position="150"/>
    </location>
</feature>